<feature type="domain" description="Laminin EGF-like" evidence="15">
    <location>
        <begin position="1884"/>
        <end position="1933"/>
    </location>
</feature>
<feature type="disulfide bond" evidence="11">
    <location>
        <begin position="1593"/>
        <end position="1602"/>
    </location>
</feature>
<dbReference type="Gene3D" id="2.60.120.260">
    <property type="entry name" value="Galactose-binding domain-like"/>
    <property type="match status" value="1"/>
</dbReference>
<feature type="disulfide bond" evidence="11">
    <location>
        <begin position="650"/>
        <end position="659"/>
    </location>
</feature>
<gene>
    <name evidence="18" type="primary">epi-1</name>
    <name evidence="18" type="ORF">DERP_002511</name>
</gene>
<keyword evidence="19" id="KW-1185">Reference proteome</keyword>
<feature type="disulfide bond" evidence="11">
    <location>
        <begin position="1903"/>
        <end position="1912"/>
    </location>
</feature>
<feature type="domain" description="Laminin IV type A" evidence="16">
    <location>
        <begin position="1645"/>
        <end position="1850"/>
    </location>
</feature>
<dbReference type="PRINTS" id="PR00011">
    <property type="entry name" value="EGFLAMININ"/>
</dbReference>
<dbReference type="InterPro" id="IPR010307">
    <property type="entry name" value="Laminin_dom_II"/>
</dbReference>
<keyword evidence="8" id="KW-0325">Glycoprotein</keyword>
<feature type="disulfide bond" evidence="11">
    <location>
        <begin position="753"/>
        <end position="762"/>
    </location>
</feature>
<dbReference type="EMBL" id="NJHN03000037">
    <property type="protein sequence ID" value="KAH9422215.1"/>
    <property type="molecule type" value="Genomic_DNA"/>
</dbReference>
<dbReference type="InterPro" id="IPR056863">
    <property type="entry name" value="LMN_ATRN_NET-like_EGF"/>
</dbReference>
<reference evidence="18 19" key="2">
    <citation type="journal article" date="2022" name="Mol. Biol. Evol.">
        <title>Comparative Genomics Reveals Insights into the Divergent Evolution of Astigmatic Mites and Household Pest Adaptations.</title>
        <authorList>
            <person name="Xiong Q."/>
            <person name="Wan A.T."/>
            <person name="Liu X."/>
            <person name="Fung C.S."/>
            <person name="Xiao X."/>
            <person name="Malainual N."/>
            <person name="Hou J."/>
            <person name="Wang L."/>
            <person name="Wang M."/>
            <person name="Yang K.Y."/>
            <person name="Cui Y."/>
            <person name="Leung E.L."/>
            <person name="Nong W."/>
            <person name="Shin S.K."/>
            <person name="Au S.W."/>
            <person name="Jeong K.Y."/>
            <person name="Chew F.T."/>
            <person name="Hui J.H."/>
            <person name="Leung T.F."/>
            <person name="Tungtrongchitr A."/>
            <person name="Zhong N."/>
            <person name="Liu Z."/>
            <person name="Tsui S.K."/>
        </authorList>
    </citation>
    <scope>NUCLEOTIDE SEQUENCE [LARGE SCALE GENOMIC DNA]</scope>
    <source>
        <strain evidence="18">Derp</strain>
    </source>
</reference>
<evidence type="ECO:0000256" key="5">
    <source>
        <dbReference type="ARBA" id="ARBA00022737"/>
    </source>
</evidence>
<feature type="domain" description="Laminin EGF-like" evidence="15">
    <location>
        <begin position="1479"/>
        <end position="1523"/>
    </location>
</feature>
<feature type="domain" description="Laminin G" evidence="14">
    <location>
        <begin position="2748"/>
        <end position="2957"/>
    </location>
</feature>
<feature type="disulfide bond" evidence="11">
    <location>
        <begin position="560"/>
        <end position="569"/>
    </location>
</feature>
<feature type="disulfide bond" evidence="11">
    <location>
        <begin position="1547"/>
        <end position="1556"/>
    </location>
</feature>
<dbReference type="Pfam" id="PF24973">
    <property type="entry name" value="EGF_LMN_ATRN"/>
    <property type="match status" value="1"/>
</dbReference>
<keyword evidence="12" id="KW-0175">Coiled coil</keyword>
<keyword evidence="4 13" id="KW-0732">Signal</keyword>
<feature type="disulfide bond" evidence="11">
    <location>
        <begin position="539"/>
        <end position="551"/>
    </location>
</feature>
<dbReference type="SMART" id="SM00281">
    <property type="entry name" value="LamB"/>
    <property type="match status" value="1"/>
</dbReference>
<dbReference type="InterPro" id="IPR000742">
    <property type="entry name" value="EGF"/>
</dbReference>
<feature type="disulfide bond" evidence="11">
    <location>
        <begin position="495"/>
        <end position="512"/>
    </location>
</feature>
<feature type="signal peptide" evidence="13">
    <location>
        <begin position="1"/>
        <end position="16"/>
    </location>
</feature>
<evidence type="ECO:0000259" key="15">
    <source>
        <dbReference type="PROSITE" id="PS50027"/>
    </source>
</evidence>
<feature type="domain" description="Laminin EGF-like" evidence="15">
    <location>
        <begin position="1433"/>
        <end position="1478"/>
    </location>
</feature>
<feature type="disulfide bond" evidence="11">
    <location>
        <begin position="468"/>
        <end position="477"/>
    </location>
</feature>
<dbReference type="InterPro" id="IPR001791">
    <property type="entry name" value="Laminin_G"/>
</dbReference>
<keyword evidence="7 11" id="KW-1015">Disulfide bond</keyword>
<dbReference type="InterPro" id="IPR000034">
    <property type="entry name" value="Laminin_IV"/>
</dbReference>
<evidence type="ECO:0000259" key="16">
    <source>
        <dbReference type="PROSITE" id="PS51115"/>
    </source>
</evidence>
<evidence type="ECO:0000256" key="12">
    <source>
        <dbReference type="SAM" id="Coils"/>
    </source>
</evidence>
<dbReference type="SMART" id="SM00282">
    <property type="entry name" value="LamG"/>
    <property type="match status" value="5"/>
</dbReference>
<reference evidence="18 19" key="1">
    <citation type="journal article" date="2018" name="J. Allergy Clin. Immunol.">
        <title>High-quality assembly of Dermatophagoides pteronyssinus genome and transcriptome reveals a wide range of novel allergens.</title>
        <authorList>
            <person name="Liu X.Y."/>
            <person name="Yang K.Y."/>
            <person name="Wang M.Q."/>
            <person name="Kwok J.S."/>
            <person name="Zeng X."/>
            <person name="Yang Z."/>
            <person name="Xiao X.J."/>
            <person name="Lau C.P."/>
            <person name="Li Y."/>
            <person name="Huang Z.M."/>
            <person name="Ba J.G."/>
            <person name="Yim A.K."/>
            <person name="Ouyang C.Y."/>
            <person name="Ngai S.M."/>
            <person name="Chan T.F."/>
            <person name="Leung E.L."/>
            <person name="Liu L."/>
            <person name="Liu Z.G."/>
            <person name="Tsui S.K."/>
        </authorList>
    </citation>
    <scope>NUCLEOTIDE SEQUENCE [LARGE SCALE GENOMIC DNA]</scope>
    <source>
        <strain evidence="18">Derp</strain>
    </source>
</reference>
<feature type="coiled-coil region" evidence="12">
    <location>
        <begin position="2467"/>
        <end position="2505"/>
    </location>
</feature>
<comment type="subcellular location">
    <subcellularLocation>
        <location evidence="1">Secreted</location>
        <location evidence="1">Extracellular space</location>
        <location evidence="1">Extracellular matrix</location>
        <location evidence="1">Basement membrane</location>
    </subcellularLocation>
</comment>
<dbReference type="SUPFAM" id="SSF57196">
    <property type="entry name" value="EGF/Laminin"/>
    <property type="match status" value="19"/>
</dbReference>
<name>A0ABQ8JIJ8_DERPT</name>
<feature type="disulfide bond" evidence="11">
    <location>
        <begin position="446"/>
        <end position="458"/>
    </location>
</feature>
<feature type="domain" description="Laminin EGF-like" evidence="15">
    <location>
        <begin position="539"/>
        <end position="584"/>
    </location>
</feature>
<keyword evidence="5" id="KW-0677">Repeat</keyword>
<feature type="disulfide bond" evidence="11">
    <location>
        <begin position="630"/>
        <end position="642"/>
    </location>
</feature>
<dbReference type="PROSITE" id="PS50025">
    <property type="entry name" value="LAM_G_DOMAIN"/>
    <property type="match status" value="5"/>
</dbReference>
<dbReference type="SMART" id="SM00136">
    <property type="entry name" value="LamNT"/>
    <property type="match status" value="1"/>
</dbReference>
<feature type="domain" description="Laminin EGF-like" evidence="15">
    <location>
        <begin position="401"/>
        <end position="445"/>
    </location>
</feature>
<dbReference type="PANTHER" id="PTHR10574">
    <property type="entry name" value="NETRIN/LAMININ-RELATED"/>
    <property type="match status" value="1"/>
</dbReference>
<dbReference type="PANTHER" id="PTHR10574:SF406">
    <property type="entry name" value="LAMININ SUBUNIT ALPHA 5"/>
    <property type="match status" value="1"/>
</dbReference>
<dbReference type="InterPro" id="IPR013320">
    <property type="entry name" value="ConA-like_dom_sf"/>
</dbReference>
<proteinExistence type="predicted"/>
<evidence type="ECO:0000256" key="7">
    <source>
        <dbReference type="ARBA" id="ARBA00023157"/>
    </source>
</evidence>
<dbReference type="InterPro" id="IPR002049">
    <property type="entry name" value="LE_dom"/>
</dbReference>
<dbReference type="Gene3D" id="2.60.120.200">
    <property type="match status" value="5"/>
</dbReference>
<feature type="disulfide bond" evidence="11">
    <location>
        <begin position="585"/>
        <end position="597"/>
    </location>
</feature>
<dbReference type="SUPFAM" id="SSF49899">
    <property type="entry name" value="Concanavalin A-like lectins/glucanases"/>
    <property type="match status" value="5"/>
</dbReference>
<feature type="domain" description="Laminin EGF-like" evidence="15">
    <location>
        <begin position="493"/>
        <end position="538"/>
    </location>
</feature>
<feature type="disulfide bond" evidence="11">
    <location>
        <begin position="1433"/>
        <end position="1445"/>
    </location>
</feature>
<dbReference type="CDD" id="cd00110">
    <property type="entry name" value="LamG"/>
    <property type="match status" value="5"/>
</dbReference>
<feature type="domain" description="Laminin EGF-like" evidence="15">
    <location>
        <begin position="272"/>
        <end position="330"/>
    </location>
</feature>
<evidence type="ECO:0000256" key="2">
    <source>
        <dbReference type="ARBA" id="ARBA00022525"/>
    </source>
</evidence>
<feature type="disulfide bond" evidence="11">
    <location>
        <begin position="1572"/>
        <end position="1584"/>
    </location>
</feature>
<feature type="disulfide bond" evidence="11">
    <location>
        <begin position="514"/>
        <end position="523"/>
    </location>
</feature>
<feature type="disulfide bond" evidence="11">
    <location>
        <begin position="1496"/>
        <end position="1505"/>
    </location>
</feature>
<feature type="domain" description="Laminin EGF-like" evidence="15">
    <location>
        <begin position="630"/>
        <end position="679"/>
    </location>
</feature>
<feature type="domain" description="Laminin G" evidence="14">
    <location>
        <begin position="2962"/>
        <end position="3134"/>
    </location>
</feature>
<evidence type="ECO:0000313" key="19">
    <source>
        <dbReference type="Proteomes" id="UP000887458"/>
    </source>
</evidence>
<feature type="disulfide bond" evidence="11">
    <location>
        <begin position="1435"/>
        <end position="1452"/>
    </location>
</feature>
<dbReference type="Pfam" id="PF00052">
    <property type="entry name" value="Laminin_B"/>
    <property type="match status" value="1"/>
</dbReference>
<evidence type="ECO:0000256" key="11">
    <source>
        <dbReference type="PROSITE-ProRule" id="PRU00460"/>
    </source>
</evidence>
<feature type="domain" description="Laminin EGF-like" evidence="15">
    <location>
        <begin position="446"/>
        <end position="492"/>
    </location>
</feature>
<evidence type="ECO:0000256" key="1">
    <source>
        <dbReference type="ARBA" id="ARBA00004302"/>
    </source>
</evidence>
<feature type="domain" description="Laminin EGF-like" evidence="15">
    <location>
        <begin position="2092"/>
        <end position="2137"/>
    </location>
</feature>
<evidence type="ECO:0000313" key="18">
    <source>
        <dbReference type="EMBL" id="KAH9422215.1"/>
    </source>
</evidence>
<feature type="domain" description="Laminin G" evidence="14">
    <location>
        <begin position="3139"/>
        <end position="3314"/>
    </location>
</feature>
<dbReference type="InterPro" id="IPR008211">
    <property type="entry name" value="Laminin_N"/>
</dbReference>
<feature type="disulfide bond" evidence="11">
    <location>
        <begin position="605"/>
        <end position="614"/>
    </location>
</feature>
<comment type="caution">
    <text evidence="18">The sequence shown here is derived from an EMBL/GenBank/DDBJ whole genome shotgun (WGS) entry which is preliminary data.</text>
</comment>
<feature type="disulfide bond" evidence="11">
    <location>
        <begin position="2111"/>
        <end position="2120"/>
    </location>
</feature>
<dbReference type="SMART" id="SM00180">
    <property type="entry name" value="EGF_Lam"/>
    <property type="match status" value="22"/>
</dbReference>
<evidence type="ECO:0000256" key="8">
    <source>
        <dbReference type="ARBA" id="ARBA00023180"/>
    </source>
</evidence>
<feature type="disulfide bond" evidence="11">
    <location>
        <begin position="1454"/>
        <end position="1463"/>
    </location>
</feature>
<feature type="domain" description="Laminin N-terminal" evidence="17">
    <location>
        <begin position="19"/>
        <end position="271"/>
    </location>
</feature>
<evidence type="ECO:0000256" key="3">
    <source>
        <dbReference type="ARBA" id="ARBA00022530"/>
    </source>
</evidence>
<organism evidence="18 19">
    <name type="scientific">Dermatophagoides pteronyssinus</name>
    <name type="common">European house dust mite</name>
    <dbReference type="NCBI Taxonomy" id="6956"/>
    <lineage>
        <taxon>Eukaryota</taxon>
        <taxon>Metazoa</taxon>
        <taxon>Ecdysozoa</taxon>
        <taxon>Arthropoda</taxon>
        <taxon>Chelicerata</taxon>
        <taxon>Arachnida</taxon>
        <taxon>Acari</taxon>
        <taxon>Acariformes</taxon>
        <taxon>Sarcoptiformes</taxon>
        <taxon>Astigmata</taxon>
        <taxon>Psoroptidia</taxon>
        <taxon>Analgoidea</taxon>
        <taxon>Pyroglyphidae</taxon>
        <taxon>Dermatophagoidinae</taxon>
        <taxon>Dermatophagoides</taxon>
    </lineage>
</organism>
<keyword evidence="2" id="KW-0964">Secreted</keyword>
<feature type="disulfide bond" evidence="10">
    <location>
        <begin position="3711"/>
        <end position="3738"/>
    </location>
</feature>
<evidence type="ECO:0000256" key="6">
    <source>
        <dbReference type="ARBA" id="ARBA00022869"/>
    </source>
</evidence>
<feature type="domain" description="Laminin G" evidence="14">
    <location>
        <begin position="3372"/>
        <end position="3556"/>
    </location>
</feature>
<feature type="domain" description="Laminin G" evidence="14">
    <location>
        <begin position="3562"/>
        <end position="3738"/>
    </location>
</feature>
<dbReference type="SMART" id="SM00181">
    <property type="entry name" value="EGF"/>
    <property type="match status" value="8"/>
</dbReference>
<feature type="disulfide bond" evidence="11">
    <location>
        <begin position="1574"/>
        <end position="1591"/>
    </location>
</feature>
<evidence type="ECO:0000259" key="17">
    <source>
        <dbReference type="PROSITE" id="PS51117"/>
    </source>
</evidence>
<feature type="disulfide bond" evidence="10">
    <location>
        <begin position="3287"/>
        <end position="3314"/>
    </location>
</feature>
<dbReference type="PROSITE" id="PS01248">
    <property type="entry name" value="EGF_LAM_1"/>
    <property type="match status" value="7"/>
</dbReference>
<dbReference type="PROSITE" id="PS51117">
    <property type="entry name" value="LAMININ_NTER"/>
    <property type="match status" value="1"/>
</dbReference>
<dbReference type="PROSITE" id="PS50027">
    <property type="entry name" value="EGF_LAM_2"/>
    <property type="match status" value="15"/>
</dbReference>
<feature type="disulfide bond" evidence="11">
    <location>
        <begin position="541"/>
        <end position="558"/>
    </location>
</feature>
<dbReference type="Pfam" id="PF00053">
    <property type="entry name" value="EGF_laminin"/>
    <property type="match status" value="20"/>
</dbReference>
<keyword evidence="3" id="KW-0272">Extracellular matrix</keyword>
<feature type="disulfide bond" evidence="11">
    <location>
        <begin position="421"/>
        <end position="430"/>
    </location>
</feature>
<feature type="domain" description="Laminin EGF-like" evidence="15">
    <location>
        <begin position="585"/>
        <end position="629"/>
    </location>
</feature>
<feature type="disulfide bond" evidence="11">
    <location>
        <begin position="2064"/>
        <end position="2073"/>
    </location>
</feature>
<evidence type="ECO:0000256" key="13">
    <source>
        <dbReference type="SAM" id="SignalP"/>
    </source>
</evidence>
<sequence length="3741" mass="423773">MNLIILLLILIGQNYGTIHMQVLNPPYFNIAEGRNITASATCGENVPEPELYCKIVGSNRLEESENFNLIEGQACDYCDPNDPKRSHPPQYAIDGTERWWQSPPLSRGAQYSKVNLTLNLGQEFNVAYVFIKMGNSPRPGVWILERSRDYGQTYYPWQYFADTPQDCSYFFGKHTLQPITRDDSVICETKFSKLVPLENGEIAISLINGRPSAENFSLSTVLQEWTTATNIRLRFLRPKTTLGHLLSVAREEPTVTRRYFYSIKDINIGGQCVCNGHASQCDQSSPQDPLKLSCACQHHTCGLQCEECCDGYQQYKWRRATIGDLFVCEKCNCHGHSNQCYFDEEISRKNLSKNIYGKYEGGGVCQNCQHNTTGINCDKCRDGFYRPKNRSLDAIDVCHQCECDLNFSTGNCFDETGQCECRKNFQPPDCDRCSVGYFGYPVCQECHCFPNGTIGNLCELREGESCPCKEGYGGKYCKECKPGYYGFPDCKPCDCNPNNSIDNVCDVETGQCKCQTNYGGQNCNKCNQGFFNYPRCESCLCQTEGSTEEKCNPITGECYCLDGYEKNYCDKCSDGYYGYPNCIKCDCNMDGSTNNSCDNNGKCRCKGNFGGIKCNDCAVGHFNFPKCEQCKCHWRGSTGVSCDHSGNCLCQDRYEGQKCEQCKEGYYNFPYCEECNCNPAGLVAEFGGCDKVEIGKLCECKERVKGRICNQCKDLYWNLQMNNPYGCEDCHCNQNGTISRIGICDTVTGDCMCKMNVQGRTCNMCKPNTYQLNSARFFGCMDCECDVGGAVSSDCDKLTGQCRCKSRIRGKTCSETFEATYFPTFYQFQYETEDWYNPTGSTARFGYDDEIFPDYSWRGYAIFSPLQKEIFTNITITRTSIYKIIINYVNKNSETINGNLRFIPNEWMNEEEQTVSISMEPTDQPKLLYVTGRQSNGGGVGGMISLGVGPWQIYFQSDKYDLYIDYLVLIPQAYYDPNLFQEKRTGPCLYKPLNNHTCILHSYPDYPITSKHLPVNDALIIKESGQTKPSIVDDDQIGYLEKLNTKNQFARMDKMNDNLEFEFITKQNVTNLIILNYHTPDNLDQSISISIELTNLERNQTFTSENILSACPYLFVCRQAIITDQGKILSFDAMADDAFRLRIKLSPKQQSSPRIIMAKEIEDNREEEVLPTESSKQFESLNVNTITIIPFDNHWSYNYIEPNFVCNYKNGKCQTSNFPLVSEGIKIEAETDLFGQKPEQIVEHPQYNQINPGITTTETPLLVRLNDSMQSIDIRGTVTKPGPYYFILNYYQPNNPKFDIDALIQNGHLYSGVATLQHCPNTVGCRVPLKQKDSMEWNSTAFTIQKNFQITLKIPTNENSPNISDVYLDYLLVIPAENFDEQLIESVPVDGHKNIMAECIKNNYFIDPKNTTEFCRSLVFSTTVDFNGGALPCECNIDGSYDYKCENFGGQCRCKPNVIGRDCSLCKTGYYGWPNCKQCNCPSTAICHRKTGDCICPKGVTGKDCDKCLPLTFGFDKIIGCVDCGCNPRGVQNRDLRCNVDTGDCQCRPNIVGRTCDKCRPGFFGFPNCQLCRCDIRGTVPEICDQNSARCFCKKNVDGQLCDRCKTDSYHLEESNSNGCTKCFCFGNTDRCTGSSMVFVPIQLISSEKIDLVNITMQENLLDINQLKINEDYEMDYVMEKFQIRTSFSREKLDNKLPSSSSMYLSLPDEFLGNKITSYGSEFHYNIINKVSNNNREYKPSSSMPDIIFVGKNYSLIYENIESPVLNEKFNVTIRLLEKEFKKLDETYVTREQLMMTLVDLQAIYIRIKYFDSTQDTIVIEFQFQMETSVTGSGRIIDPIFKRKATSVEQCLCPRNYRGTSCEECAEGYYRIQHGPYLGACVPCRCNGHSNTCDPITGQCFDCKFNTEGDYCEHCSEGYYGDATQGTPNDCMICACPLPIESNNFATSCEVSSSGSVLSCTCRDGYNGTRCELCGAGHWGQPHIVGEICQNCECNGNIDPTDIDSCDPFTGKCKKCLFNSGGNYCEHCADWYYGDSIVQKNCSECSCNKCGSEYCDHKMATCKCKPNVIGKNCDQCAVGYYGFQTCQGCQPCMCGEASNDINCDDSGQCPCKTGVAGKNCGTCAPGYWGYSKYGCTSCGCNDKYSRVKQCNQFTGQCQCLPGVIGSKCEKCPDRWVLVPETGCQECGDCVHTLLDDADQIGKDIEFIESQTLNTSSSVLAYRKLNSVQNQIKMFKERIQNTFAETDERMNNIRNFTKVKNDSEDLLNQIEKMDIKSDGMEKNSIDILNKVNKAYNDSIAAGNKAKLVLQSAVEVVDSLQHLENNIADYTENQMNRDAILAESEQILLELQKPFVDDYMSRYDKDNNIFNDTLKIAENFYTVWLDMKNNIEDSSIRQHNISNLINELKNFTYQARSDTIDAEKIIQNGYREIIDNEIDTIKKQMSQTELTMQNATNFIEQTGKNINDLESMKIDIKQQENRLIDNEKQLEQKRNEITDSLMELDKVVTDAEKHAEKQSLQSDYLDQLISTTKNQATDPLKAANAYDKISNTVQDSEFILNDLKETIGKDNTFMDDLKHLQEINQEPTATKIDRQLNDLADQLRERESIINHADLLSQDNVKQFENLNQSLLNLETMLNDRINIDKIEKSTDNVQQTQSEVLNLINLIDNLKDGSKDIKDYSNFVMDVKDSKDYVDRFQKDVERMKNISTTDEINDLNREFAKVSSTISNKIADLKKRIQLARHQANNIRVGVRFGENSVLELNNPTNLVESSTYNKFSMKFKGDYPEGMLAYIGNPIDGSNDLVKRDTMDEMSIGKTKRKSINYDYMCLELRRGKVVLIWDLGAGNPTMIEDTQNIYDQKWHQIIVERFGRLIRLSVLTDKQRTESQQIAPGSASVFNLDRDQSKIFIGGVPTNIKLSPAVKNRHFYGVVSNVFLDNEPLGLWNVKNSYNIQGDEQANELFTENNVRFNGNSYIILARNDLNFKDTVFVSFQFKTFNKNGLLFLIGNPSTKKPYFSIELNDGKVVVKYDLGSIFTKVPSEKTYNDGQWHFIKVNREGKECLVTVDNSDEQSGFSMGLSTDLITDDNIYVGGYRGLNPYYEVTKEGFDGCIKDLQIDSTQQNLNNHKESFGITIGCSTFVRVASFIDSKAYVIFQDQQIEPIKNDADRNDMMIQITFKFRTLVKSGLIMAMSNEQWDQFIHVYLADGMLILRTSNNQLLRTDLQYYNDNKWHFITINFNQRTLDMDVDDINSFSIDINNPMDLIRLKMIYIGGMPIERFDYLFSQFSGCIGDISINYKFLNFANSNNQMNVDFKKCPLSINEDEILVTNFKDQIIPEISSGGGGKPSSQLNIPNFENCLLPPIPKLESDSNPEEKRFGNSLWSRYEFPISNDVAKGLENESGFQLKFKTTKADGILFYITSQNNIDFIGLYFLNDKLHYSFDCGSGRAIAVLSTNYNDNQWHTVTFSRKGKIGLLRVDEETVEVSSTGSTSSLNVNSPIFVGGVPKELRSQIKSHLKSADKNDYNYAMSSFAGCIRDIKVRDQEYPFKDGRDHDVVQCSSEIENGHFFHYNGGYIRLFDEFRVSVEFTLIMKIKPRKPYGILAAVFGRVDYLVLYLDKGKLIFSVNNGADPIIASDYVKNGICDGEWHTIMAFKTKNLVMLTIDDQPTAISTGQPGISSTDTKDPLYIGGLPAKLKDEKLAQLNNVKDDYLGCLQIISINGMPQTLNNAKIEGEITLNSCPIH</sequence>
<dbReference type="PROSITE" id="PS51115">
    <property type="entry name" value="LAMININ_IVA"/>
    <property type="match status" value="1"/>
</dbReference>
<protein>
    <submittedName>
        <fullName evidence="18">Laminin G domain</fullName>
    </submittedName>
</protein>
<dbReference type="Pfam" id="PF06009">
    <property type="entry name" value="Laminin_II"/>
    <property type="match status" value="1"/>
</dbReference>
<feature type="domain" description="Laminin EGF-like" evidence="15">
    <location>
        <begin position="730"/>
        <end position="782"/>
    </location>
</feature>
<feature type="disulfide bond" evidence="11">
    <location>
        <begin position="296"/>
        <end position="305"/>
    </location>
</feature>
<dbReference type="Gene3D" id="2.10.25.10">
    <property type="entry name" value="Laminin"/>
    <property type="match status" value="20"/>
</dbReference>
<feature type="domain" description="Laminin EGF-like" evidence="15">
    <location>
        <begin position="2045"/>
        <end position="2091"/>
    </location>
</feature>
<keyword evidence="6" id="KW-0084">Basement membrane</keyword>
<keyword evidence="9 11" id="KW-0424">Laminin EGF-like domain</keyword>
<dbReference type="Proteomes" id="UP000887458">
    <property type="component" value="Unassembled WGS sequence"/>
</dbReference>
<comment type="caution">
    <text evidence="11">Lacks conserved residue(s) required for the propagation of feature annotation.</text>
</comment>
<evidence type="ECO:0000256" key="10">
    <source>
        <dbReference type="PROSITE-ProRule" id="PRU00122"/>
    </source>
</evidence>
<dbReference type="InterPro" id="IPR050440">
    <property type="entry name" value="Laminin/Netrin_ECM"/>
</dbReference>
<feature type="domain" description="Laminin EGF-like" evidence="15">
    <location>
        <begin position="1524"/>
        <end position="1571"/>
    </location>
</feature>
<feature type="chain" id="PRO_5045475107" evidence="13">
    <location>
        <begin position="17"/>
        <end position="3741"/>
    </location>
</feature>
<evidence type="ECO:0000256" key="9">
    <source>
        <dbReference type="ARBA" id="ARBA00023292"/>
    </source>
</evidence>
<feature type="disulfide bond" evidence="11">
    <location>
        <begin position="493"/>
        <end position="505"/>
    </location>
</feature>
<evidence type="ECO:0000256" key="4">
    <source>
        <dbReference type="ARBA" id="ARBA00022729"/>
    </source>
</evidence>
<feature type="domain" description="Laminin EGF-like" evidence="15">
    <location>
        <begin position="1572"/>
        <end position="1622"/>
    </location>
</feature>
<evidence type="ECO:0000259" key="14">
    <source>
        <dbReference type="PROSITE" id="PS50025"/>
    </source>
</evidence>
<dbReference type="CDD" id="cd00055">
    <property type="entry name" value="EGF_Lam"/>
    <property type="match status" value="21"/>
</dbReference>
<accession>A0ABQ8JIJ8</accession>
<dbReference type="Pfam" id="PF02210">
    <property type="entry name" value="Laminin_G_2"/>
    <property type="match status" value="5"/>
</dbReference>
<dbReference type="Pfam" id="PF00055">
    <property type="entry name" value="Laminin_N"/>
    <property type="match status" value="1"/>
</dbReference>